<proteinExistence type="predicted"/>
<evidence type="ECO:0000313" key="2">
    <source>
        <dbReference type="Proteomes" id="UP000663882"/>
    </source>
</evidence>
<dbReference type="AlphaFoldDB" id="A0A814XZN3"/>
<reference evidence="1" key="1">
    <citation type="submission" date="2021-02" db="EMBL/GenBank/DDBJ databases">
        <authorList>
            <person name="Nowell W R."/>
        </authorList>
    </citation>
    <scope>NUCLEOTIDE SEQUENCE</scope>
</reference>
<dbReference type="Proteomes" id="UP000663882">
    <property type="component" value="Unassembled WGS sequence"/>
</dbReference>
<organism evidence="1 2">
    <name type="scientific">Rotaria sordida</name>
    <dbReference type="NCBI Taxonomy" id="392033"/>
    <lineage>
        <taxon>Eukaryota</taxon>
        <taxon>Metazoa</taxon>
        <taxon>Spiralia</taxon>
        <taxon>Gnathifera</taxon>
        <taxon>Rotifera</taxon>
        <taxon>Eurotatoria</taxon>
        <taxon>Bdelloidea</taxon>
        <taxon>Philodinida</taxon>
        <taxon>Philodinidae</taxon>
        <taxon>Rotaria</taxon>
    </lineage>
</organism>
<protein>
    <submittedName>
        <fullName evidence="1">Uncharacterized protein</fullName>
    </submittedName>
</protein>
<dbReference type="EMBL" id="CAJNOO010001979">
    <property type="protein sequence ID" value="CAF1222506.1"/>
    <property type="molecule type" value="Genomic_DNA"/>
</dbReference>
<name>A0A814XZN3_9BILA</name>
<comment type="caution">
    <text evidence="1">The sequence shown here is derived from an EMBL/GenBank/DDBJ whole genome shotgun (WGS) entry which is preliminary data.</text>
</comment>
<accession>A0A814XZN3</accession>
<sequence>MSVINIVTCLHPKCCAYDPITETLMDTMLFDYPMAPCGYYCIMKILFKLDDFKKQLANIQTLIVELEAWYSHINNHQNQ</sequence>
<evidence type="ECO:0000313" key="1">
    <source>
        <dbReference type="EMBL" id="CAF1222506.1"/>
    </source>
</evidence>
<gene>
    <name evidence="1" type="ORF">RFH988_LOCUS25723</name>
</gene>